<accession>A0A6A4I3L0</accession>
<organism evidence="6 7">
    <name type="scientific">Gymnopus androsaceus JB14</name>
    <dbReference type="NCBI Taxonomy" id="1447944"/>
    <lineage>
        <taxon>Eukaryota</taxon>
        <taxon>Fungi</taxon>
        <taxon>Dikarya</taxon>
        <taxon>Basidiomycota</taxon>
        <taxon>Agaricomycotina</taxon>
        <taxon>Agaricomycetes</taxon>
        <taxon>Agaricomycetidae</taxon>
        <taxon>Agaricales</taxon>
        <taxon>Marasmiineae</taxon>
        <taxon>Omphalotaceae</taxon>
        <taxon>Gymnopus</taxon>
    </lineage>
</organism>
<sequence length="469" mass="50015">MLGGAGGEVILEEMCRRVGGGSESRDFGITIAMMMGALRVMRLDRAVRDRVGKALCSYWKDIHVLLTLLSSPSLVNSPAAALWVPLCLPKWNDGRMVNAYVVDLTSLASSSGAEDTTPAIRRSCEVSNLRIEPKIITIATVFTETTSSGNTNKLTLVCISGGSDFDTVRAWCDECVEKLCRGDSEKDGNGKTSNDVSSASSGPGSAGQVPGLPLSSTLHHLLFPSSLRGTGGPYSVSSLSIPGLRHFVYKARGMVQVTFPVWEDDLWEDADGALEEDNDVDEQDEEVDNMEVEGKGKGKGKSDGRARSRDARISRILTLYQIVHDAIHAKGQGSVISTTSAPVQKLAESGISAGMGGETTRIRTMPRNADKSSSILTPSSRSKEETRESLSLKTYFFRTPTESVLGWLTSQFEVYVTLSPWIPKSAAVGAANGVVEWVGREDSDGGGGLGGKGGRAGGGRLFLKDAPVF</sequence>
<feature type="compositionally biased region" description="Polar residues" evidence="4">
    <location>
        <begin position="371"/>
        <end position="380"/>
    </location>
</feature>
<evidence type="ECO:0000256" key="1">
    <source>
        <dbReference type="ARBA" id="ARBA00004380"/>
    </source>
</evidence>
<dbReference type="Pfam" id="PF19038">
    <property type="entry name" value="Fuz_longin_3"/>
    <property type="match status" value="1"/>
</dbReference>
<evidence type="ECO:0000259" key="5">
    <source>
        <dbReference type="Pfam" id="PF19038"/>
    </source>
</evidence>
<evidence type="ECO:0000256" key="3">
    <source>
        <dbReference type="RuleBase" id="RU367048"/>
    </source>
</evidence>
<dbReference type="Proteomes" id="UP000799118">
    <property type="component" value="Unassembled WGS sequence"/>
</dbReference>
<dbReference type="OrthoDB" id="272411at2759"/>
<dbReference type="GO" id="GO:0006623">
    <property type="term" value="P:protein targeting to vacuole"/>
    <property type="evidence" value="ECO:0007669"/>
    <property type="project" value="UniProtKB-UniRule"/>
</dbReference>
<feature type="domain" description="FUZ/MON1/HPS1 third Longin" evidence="5">
    <location>
        <begin position="310"/>
        <end position="441"/>
    </location>
</feature>
<evidence type="ECO:0000313" key="6">
    <source>
        <dbReference type="EMBL" id="KAE9405106.1"/>
    </source>
</evidence>
<dbReference type="GO" id="GO:0006914">
    <property type="term" value="P:autophagy"/>
    <property type="evidence" value="ECO:0007669"/>
    <property type="project" value="UniProtKB-UniRule"/>
</dbReference>
<proteinExistence type="inferred from homology"/>
<gene>
    <name evidence="6" type="ORF">BT96DRAFT_972689</name>
</gene>
<feature type="compositionally biased region" description="Acidic residues" evidence="4">
    <location>
        <begin position="276"/>
        <end position="291"/>
    </location>
</feature>
<dbReference type="InterPro" id="IPR004353">
    <property type="entry name" value="Mon1"/>
</dbReference>
<keyword evidence="3" id="KW-0653">Protein transport</keyword>
<feature type="region of interest" description="Disordered" evidence="4">
    <location>
        <begin position="354"/>
        <end position="385"/>
    </location>
</feature>
<dbReference type="AlphaFoldDB" id="A0A6A4I3L0"/>
<comment type="function">
    <text evidence="3">Required for multiple vacuole delivery pathways including the cytoplasm to vacuole transport (Cvt), autophagy, pexophagy and endocytosis.</text>
</comment>
<dbReference type="GO" id="GO:0035658">
    <property type="term" value="C:Mon1-Ccz1 complex"/>
    <property type="evidence" value="ECO:0007669"/>
    <property type="project" value="TreeGrafter"/>
</dbReference>
<feature type="compositionally biased region" description="Basic and acidic residues" evidence="4">
    <location>
        <begin position="292"/>
        <end position="307"/>
    </location>
</feature>
<dbReference type="EMBL" id="ML769411">
    <property type="protein sequence ID" value="KAE9405106.1"/>
    <property type="molecule type" value="Genomic_DNA"/>
</dbReference>
<evidence type="ECO:0000313" key="7">
    <source>
        <dbReference type="Proteomes" id="UP000799118"/>
    </source>
</evidence>
<feature type="region of interest" description="Disordered" evidence="4">
    <location>
        <begin position="276"/>
        <end position="307"/>
    </location>
</feature>
<keyword evidence="3" id="KW-0926">Vacuole</keyword>
<keyword evidence="7" id="KW-1185">Reference proteome</keyword>
<keyword evidence="3" id="KW-0813">Transport</keyword>
<keyword evidence="3" id="KW-0072">Autophagy</keyword>
<dbReference type="PANTHER" id="PTHR13027">
    <property type="entry name" value="SAND PROTEIN-RELATED"/>
    <property type="match status" value="1"/>
</dbReference>
<keyword evidence="3" id="KW-0472">Membrane</keyword>
<name>A0A6A4I3L0_9AGAR</name>
<comment type="similarity">
    <text evidence="3">Belongs to the MON1/SAND family.</text>
</comment>
<dbReference type="GO" id="GO:0016192">
    <property type="term" value="P:vesicle-mediated transport"/>
    <property type="evidence" value="ECO:0007669"/>
    <property type="project" value="InterPro"/>
</dbReference>
<keyword evidence="3" id="KW-0967">Endosome</keyword>
<reference evidence="6" key="1">
    <citation type="journal article" date="2019" name="Environ. Microbiol.">
        <title>Fungal ecological strategies reflected in gene transcription - a case study of two litter decomposers.</title>
        <authorList>
            <person name="Barbi F."/>
            <person name="Kohler A."/>
            <person name="Barry K."/>
            <person name="Baskaran P."/>
            <person name="Daum C."/>
            <person name="Fauchery L."/>
            <person name="Ihrmark K."/>
            <person name="Kuo A."/>
            <person name="LaButti K."/>
            <person name="Lipzen A."/>
            <person name="Morin E."/>
            <person name="Grigoriev I.V."/>
            <person name="Henrissat B."/>
            <person name="Lindahl B."/>
            <person name="Martin F."/>
        </authorList>
    </citation>
    <scope>NUCLEOTIDE SEQUENCE</scope>
    <source>
        <strain evidence="6">JB14</strain>
    </source>
</reference>
<comment type="subcellular location">
    <subcellularLocation>
        <location evidence="3">Endosome</location>
        <location evidence="3">Multivesicular body membrane</location>
        <topology evidence="3">Peripheral membrane protein</topology>
    </subcellularLocation>
    <subcellularLocation>
        <location evidence="1 3">Prevacuolar compartment membrane</location>
        <topology evidence="1 3">Peripheral membrane protein</topology>
    </subcellularLocation>
    <subcellularLocation>
        <location evidence="3">Vacuole membrane</location>
        <topology evidence="3">Peripheral membrane protein</topology>
    </subcellularLocation>
</comment>
<evidence type="ECO:0000256" key="4">
    <source>
        <dbReference type="SAM" id="MobiDB-lite"/>
    </source>
</evidence>
<dbReference type="GO" id="GO:0032585">
    <property type="term" value="C:multivesicular body membrane"/>
    <property type="evidence" value="ECO:0007669"/>
    <property type="project" value="UniProtKB-SubCell"/>
</dbReference>
<evidence type="ECO:0000256" key="2">
    <source>
        <dbReference type="ARBA" id="ARBA00018132"/>
    </source>
</evidence>
<feature type="compositionally biased region" description="Low complexity" evidence="4">
    <location>
        <begin position="196"/>
        <end position="211"/>
    </location>
</feature>
<dbReference type="GO" id="GO:0000329">
    <property type="term" value="C:fungal-type vacuole membrane"/>
    <property type="evidence" value="ECO:0007669"/>
    <property type="project" value="TreeGrafter"/>
</dbReference>
<protein>
    <recommendedName>
        <fullName evidence="2 3">Vacuolar fusion protein MON1</fullName>
    </recommendedName>
</protein>
<feature type="region of interest" description="Disordered" evidence="4">
    <location>
        <begin position="183"/>
        <end position="211"/>
    </location>
</feature>
<dbReference type="InterPro" id="IPR043970">
    <property type="entry name" value="FUZ/MON1/HPS1_longin_3"/>
</dbReference>
<dbReference type="PANTHER" id="PTHR13027:SF7">
    <property type="entry name" value="VACUOLAR FUSION PROTEIN MON1 HOMOLOG"/>
    <property type="match status" value="1"/>
</dbReference>